<dbReference type="Proteomes" id="UP000188929">
    <property type="component" value="Unassembled WGS sequence"/>
</dbReference>
<dbReference type="AlphaFoldDB" id="A0A1V2IAN6"/>
<dbReference type="OrthoDB" id="4804006at2"/>
<organism evidence="3 4">
    <name type="scientific">Pseudofrankia asymbiotica</name>
    <dbReference type="NCBI Taxonomy" id="1834516"/>
    <lineage>
        <taxon>Bacteria</taxon>
        <taxon>Bacillati</taxon>
        <taxon>Actinomycetota</taxon>
        <taxon>Actinomycetes</taxon>
        <taxon>Frankiales</taxon>
        <taxon>Frankiaceae</taxon>
        <taxon>Pseudofrankia</taxon>
    </lineage>
</organism>
<comment type="pathway">
    <text evidence="1">Nitrogen metabolism.</text>
</comment>
<keyword evidence="4" id="KW-1185">Reference proteome</keyword>
<comment type="catalytic activity">
    <reaction evidence="1">
        <text>peroxynitrite = nitrate</text>
        <dbReference type="Rhea" id="RHEA:63116"/>
        <dbReference type="ChEBI" id="CHEBI:17632"/>
        <dbReference type="ChEBI" id="CHEBI:25941"/>
    </reaction>
</comment>
<comment type="function">
    <text evidence="1">Heme-binding protein able to scavenge peroxynitrite and to protect free L-tyrosine against peroxynitrite-mediated nitration, by acting as a peroxynitrite isomerase that converts peroxynitrite to nitrate. Therefore, this protein likely plays a role in peroxynitrite sensing and in the detoxification of reactive nitrogen and oxygen species (RNS and ROS, respectively). Is able to bind nitric oxide (NO) in vitro, but may act as a sensor of peroxynitrite levels in vivo.</text>
</comment>
<gene>
    <name evidence="3" type="ORF">BL253_15070</name>
</gene>
<dbReference type="RefSeq" id="WP_076817487.1">
    <property type="nucleotide sequence ID" value="NZ_MOMC01000028.1"/>
</dbReference>
<dbReference type="Gene3D" id="2.40.128.20">
    <property type="match status" value="1"/>
</dbReference>
<dbReference type="InterPro" id="IPR014878">
    <property type="entry name" value="THAP4-like_heme-bd"/>
</dbReference>
<comment type="cofactor">
    <cofactor evidence="1">
        <name>heme b</name>
        <dbReference type="ChEBI" id="CHEBI:60344"/>
    </cofactor>
    <text evidence="1">Binds 1 heme b group per subunit, that coordinates a highly solvent-exposed Fe(III) atom.</text>
</comment>
<dbReference type="GO" id="GO:0062213">
    <property type="term" value="F:peroxynitrite isomerase activity"/>
    <property type="evidence" value="ECO:0007669"/>
    <property type="project" value="UniProtKB-UniRule"/>
</dbReference>
<dbReference type="PANTHER" id="PTHR15854:SF4">
    <property type="entry name" value="PEROXYNITRITE ISOMERASE THAP4"/>
    <property type="match status" value="1"/>
</dbReference>
<comment type="caution">
    <text evidence="1">Lacks conserved residue(s) required for the propagation of feature annotation.</text>
</comment>
<dbReference type="InterPro" id="IPR012674">
    <property type="entry name" value="Calycin"/>
</dbReference>
<evidence type="ECO:0000256" key="1">
    <source>
        <dbReference type="HAMAP-Rule" id="MF_01297"/>
    </source>
</evidence>
<evidence type="ECO:0000259" key="2">
    <source>
        <dbReference type="Pfam" id="PF08768"/>
    </source>
</evidence>
<dbReference type="GO" id="GO:0020037">
    <property type="term" value="F:heme binding"/>
    <property type="evidence" value="ECO:0007669"/>
    <property type="project" value="UniProtKB-UniRule"/>
</dbReference>
<keyword evidence="1" id="KW-0349">Heme</keyword>
<protein>
    <recommendedName>
        <fullName evidence="1">Peroxynitrite isomerase</fullName>
        <ecNumber evidence="1">5.99.-.-</ecNumber>
    </recommendedName>
    <alternativeName>
        <fullName evidence="1">Ferric nitrobindin</fullName>
        <shortName evidence="1">Nb(III)</shortName>
    </alternativeName>
</protein>
<dbReference type="STRING" id="1834516.BL253_15070"/>
<dbReference type="SUPFAM" id="SSF50814">
    <property type="entry name" value="Lipocalins"/>
    <property type="match status" value="1"/>
</dbReference>
<dbReference type="Pfam" id="PF08768">
    <property type="entry name" value="THAP4_heme-bd"/>
    <property type="match status" value="1"/>
</dbReference>
<feature type="short sequence motif" description="GXWXGXG" evidence="1">
    <location>
        <begin position="29"/>
        <end position="35"/>
    </location>
</feature>
<keyword evidence="1" id="KW-0479">Metal-binding</keyword>
<keyword evidence="1" id="KW-0408">Iron</keyword>
<dbReference type="InterPro" id="IPR022939">
    <property type="entry name" value="Nb(III)_bact/plant"/>
</dbReference>
<accession>A0A1V2IAN6</accession>
<dbReference type="InterPro" id="IPR045165">
    <property type="entry name" value="Nitrobindin"/>
</dbReference>
<dbReference type="CDD" id="cd07828">
    <property type="entry name" value="lipocalin_heme-bd-THAP4-like"/>
    <property type="match status" value="1"/>
</dbReference>
<comment type="caution">
    <text evidence="3">The sequence shown here is derived from an EMBL/GenBank/DDBJ whole genome shotgun (WGS) entry which is preliminary data.</text>
</comment>
<dbReference type="GO" id="GO:0046872">
    <property type="term" value="F:metal ion binding"/>
    <property type="evidence" value="ECO:0007669"/>
    <property type="project" value="UniProtKB-KW"/>
</dbReference>
<feature type="binding site" description="axial binding residue" evidence="1">
    <location>
        <position position="174"/>
    </location>
    <ligand>
        <name>heme b</name>
        <dbReference type="ChEBI" id="CHEBI:60344"/>
    </ligand>
    <ligandPart>
        <name>Fe</name>
        <dbReference type="ChEBI" id="CHEBI:18248"/>
    </ligandPart>
</feature>
<dbReference type="EC" id="5.99.-.-" evidence="1"/>
<sequence>MTSTTGPARSGASVPDPHPSLAPLAFLVGTWHGEGVGGYEDLPDFRYEQEITFLSTGRPALAYASTTWWADEPRDGREPGSPLATETGFWRVQDDPDKPGGRIVEVSLAHPFGIAEIYVGTLDGTRIELDSNVVIRTATARDVTRSVRLYGIVEGGDLAYAIDMEASGKPLQPHLSARLRKIED</sequence>
<feature type="domain" description="THAP4-like heme-binding" evidence="2">
    <location>
        <begin position="21"/>
        <end position="181"/>
    </location>
</feature>
<dbReference type="HAMAP" id="MF_01297">
    <property type="entry name" value="nitrobindin"/>
    <property type="match status" value="1"/>
</dbReference>
<dbReference type="PANTHER" id="PTHR15854">
    <property type="entry name" value="THAP4 PROTEIN"/>
    <property type="match status" value="1"/>
</dbReference>
<comment type="domain">
    <text evidence="1">Forms a 10-stranded antiparallel beta-barrel structure able to accommodate a hydrophobic ligand in its interior. In fact, this fold hosts the heme group, which is located in a wide surface cleft.</text>
</comment>
<name>A0A1V2IAN6_9ACTN</name>
<evidence type="ECO:0000313" key="4">
    <source>
        <dbReference type="Proteomes" id="UP000188929"/>
    </source>
</evidence>
<dbReference type="EMBL" id="MOMC01000028">
    <property type="protein sequence ID" value="ONH30234.1"/>
    <property type="molecule type" value="Genomic_DNA"/>
</dbReference>
<reference evidence="4" key="1">
    <citation type="submission" date="2016-10" db="EMBL/GenBank/DDBJ databases">
        <title>Frankia sp. NRRL B-16386 Genome sequencing.</title>
        <authorList>
            <person name="Ghodhbane-Gtari F."/>
            <person name="Swanson E."/>
            <person name="Gueddou A."/>
            <person name="Hezbri K."/>
            <person name="Ktari K."/>
            <person name="Nouioui I."/>
            <person name="Morris K."/>
            <person name="Simpson S."/>
            <person name="Abebe-Akele F."/>
            <person name="Thomas K."/>
            <person name="Gtari M."/>
            <person name="Tisa L.S."/>
        </authorList>
    </citation>
    <scope>NUCLEOTIDE SEQUENCE [LARGE SCALE GENOMIC DNA]</scope>
    <source>
        <strain evidence="4">NRRL B-16386</strain>
    </source>
</reference>
<comment type="similarity">
    <text evidence="1">Belongs to the nitrobindin family.</text>
</comment>
<evidence type="ECO:0000313" key="3">
    <source>
        <dbReference type="EMBL" id="ONH30234.1"/>
    </source>
</evidence>
<keyword evidence="1" id="KW-0413">Isomerase</keyword>
<proteinExistence type="inferred from homology"/>